<dbReference type="GO" id="GO:0005829">
    <property type="term" value="C:cytosol"/>
    <property type="evidence" value="ECO:0007669"/>
    <property type="project" value="TreeGrafter"/>
</dbReference>
<dbReference type="InterPro" id="IPR045570">
    <property type="entry name" value="Metalloprtase-TldD/E_cen_dom"/>
</dbReference>
<feature type="domain" description="Metalloprotease TldD/E C-terminal" evidence="1">
    <location>
        <begin position="218"/>
        <end position="439"/>
    </location>
</feature>
<dbReference type="OrthoDB" id="440929at2"/>
<name>A0A2T1DV28_9CYAN</name>
<dbReference type="InterPro" id="IPR047657">
    <property type="entry name" value="PmbA"/>
</dbReference>
<dbReference type="InterPro" id="IPR035068">
    <property type="entry name" value="TldD/PmbA_N"/>
</dbReference>
<dbReference type="PANTHER" id="PTHR43421:SF1">
    <property type="entry name" value="METALLOPROTEASE PMBA"/>
    <property type="match status" value="1"/>
</dbReference>
<dbReference type="Pfam" id="PF19290">
    <property type="entry name" value="PmbA_TldD_2nd"/>
    <property type="match status" value="1"/>
</dbReference>
<evidence type="ECO:0000313" key="4">
    <source>
        <dbReference type="Proteomes" id="UP000239576"/>
    </source>
</evidence>
<protein>
    <submittedName>
        <fullName evidence="3">Peptidase C69</fullName>
    </submittedName>
</protein>
<keyword evidence="4" id="KW-1185">Reference proteome</keyword>
<dbReference type="RefSeq" id="WP_106260098.1">
    <property type="nucleotide sequence ID" value="NZ_CAWNSW010000028.1"/>
</dbReference>
<dbReference type="InterPro" id="IPR045569">
    <property type="entry name" value="Metalloprtase-TldD/E_C"/>
</dbReference>
<evidence type="ECO:0000313" key="3">
    <source>
        <dbReference type="EMBL" id="PSB24347.1"/>
    </source>
</evidence>
<evidence type="ECO:0000259" key="1">
    <source>
        <dbReference type="Pfam" id="PF19289"/>
    </source>
</evidence>
<evidence type="ECO:0000259" key="2">
    <source>
        <dbReference type="Pfam" id="PF19290"/>
    </source>
</evidence>
<dbReference type="Gene3D" id="3.30.2290.10">
    <property type="entry name" value="PmbA/TldD superfamily"/>
    <property type="match status" value="1"/>
</dbReference>
<dbReference type="Pfam" id="PF19289">
    <property type="entry name" value="PmbA_TldD_3rd"/>
    <property type="match status" value="1"/>
</dbReference>
<accession>A0A2T1DV28</accession>
<dbReference type="InterPro" id="IPR036059">
    <property type="entry name" value="TldD/PmbA_sf"/>
</dbReference>
<dbReference type="PANTHER" id="PTHR43421">
    <property type="entry name" value="METALLOPROTEASE PMBA"/>
    <property type="match status" value="1"/>
</dbReference>
<comment type="caution">
    <text evidence="3">The sequence shown here is derived from an EMBL/GenBank/DDBJ whole genome shotgun (WGS) entry which is preliminary data.</text>
</comment>
<proteinExistence type="predicted"/>
<dbReference type="AlphaFoldDB" id="A0A2T1DV28"/>
<dbReference type="GO" id="GO:0008237">
    <property type="term" value="F:metallopeptidase activity"/>
    <property type="evidence" value="ECO:0007669"/>
    <property type="project" value="InterPro"/>
</dbReference>
<reference evidence="4" key="1">
    <citation type="submission" date="2018-02" db="EMBL/GenBank/DDBJ databases">
        <authorList>
            <person name="Moore K."/>
            <person name="Momper L."/>
        </authorList>
    </citation>
    <scope>NUCLEOTIDE SEQUENCE [LARGE SCALE GENOMIC DNA]</scope>
    <source>
        <strain evidence="4">ULC18</strain>
    </source>
</reference>
<sequence>MGSDDLQHETLADQLLELAAKSGAEAAEVLQSRSLAYPVFFEANRLKQLESAQAEGTALRLWRNGCPGLAVAYGPVEPQALVDRAIALSQLNEPETIELAGTAKNQYPDLGTAVPVDQLVAWGREAIAIIREANPDLICTAEWECEAETTRLINSNGLDCGYTDTTLGCYLSAEWVRGDDFLCVSDGQTQRGSLDPIELAHQILQRLEWARDNTHPLTGRVPILFTSKAADMLWGTVQSALSGKQVLEGASPWSDRLNELVISEGLTLSQQPNIGPFSCPFDDEGIPTRPITFIDRGVLQLFYTDFTTGRVLGSGTTGNGFRPGLGSYPTPGLFNIIIQPEGSASTGKSLQELIATLDEGLIIDQMLGGGAGISGEFSINVDLGYRVQNGEVIGRVKDTMVSGNVYTALKQLIELGGDADWNGSCFTPSLIVEGLSVTGRS</sequence>
<dbReference type="SUPFAM" id="SSF111283">
    <property type="entry name" value="Putative modulator of DNA gyrase, PmbA/TldD"/>
    <property type="match status" value="1"/>
</dbReference>
<dbReference type="GO" id="GO:0006508">
    <property type="term" value="P:proteolysis"/>
    <property type="evidence" value="ECO:0007669"/>
    <property type="project" value="InterPro"/>
</dbReference>
<gene>
    <name evidence="3" type="ORF">C7B82_27465</name>
</gene>
<reference evidence="3 4" key="2">
    <citation type="submission" date="2018-03" db="EMBL/GenBank/DDBJ databases">
        <title>The ancient ancestry and fast evolution of plastids.</title>
        <authorList>
            <person name="Moore K.R."/>
            <person name="Magnabosco C."/>
            <person name="Momper L."/>
            <person name="Gold D.A."/>
            <person name="Bosak T."/>
            <person name="Fournier G.P."/>
        </authorList>
    </citation>
    <scope>NUCLEOTIDE SEQUENCE [LARGE SCALE GENOMIC DNA]</scope>
    <source>
        <strain evidence="3 4">ULC18</strain>
    </source>
</reference>
<dbReference type="Proteomes" id="UP000239576">
    <property type="component" value="Unassembled WGS sequence"/>
</dbReference>
<feature type="domain" description="Metalloprotease TldD/E central" evidence="2">
    <location>
        <begin position="113"/>
        <end position="208"/>
    </location>
</feature>
<organism evidence="3 4">
    <name type="scientific">Stenomitos frigidus ULC18</name>
    <dbReference type="NCBI Taxonomy" id="2107698"/>
    <lineage>
        <taxon>Bacteria</taxon>
        <taxon>Bacillati</taxon>
        <taxon>Cyanobacteriota</taxon>
        <taxon>Cyanophyceae</taxon>
        <taxon>Leptolyngbyales</taxon>
        <taxon>Leptolyngbyaceae</taxon>
        <taxon>Stenomitos</taxon>
    </lineage>
</organism>
<dbReference type="EMBL" id="PVWK01000148">
    <property type="protein sequence ID" value="PSB24347.1"/>
    <property type="molecule type" value="Genomic_DNA"/>
</dbReference>